<evidence type="ECO:0000256" key="2">
    <source>
        <dbReference type="ARBA" id="ARBA00006270"/>
    </source>
</evidence>
<dbReference type="EMBL" id="CAJJDM010000006">
    <property type="protein sequence ID" value="CAD8045052.1"/>
    <property type="molecule type" value="Genomic_DNA"/>
</dbReference>
<name>A0A8S1JR22_PARPR</name>
<feature type="compositionally biased region" description="Polar residues" evidence="6">
    <location>
        <begin position="474"/>
        <end position="493"/>
    </location>
</feature>
<dbReference type="InterPro" id="IPR001806">
    <property type="entry name" value="Small_GTPase"/>
</dbReference>
<evidence type="ECO:0000313" key="7">
    <source>
        <dbReference type="EMBL" id="CAD8045052.1"/>
    </source>
</evidence>
<reference evidence="7" key="1">
    <citation type="submission" date="2021-01" db="EMBL/GenBank/DDBJ databases">
        <authorList>
            <consortium name="Genoscope - CEA"/>
            <person name="William W."/>
        </authorList>
    </citation>
    <scope>NUCLEOTIDE SEQUENCE</scope>
</reference>
<dbReference type="PROSITE" id="PS51421">
    <property type="entry name" value="RAS"/>
    <property type="match status" value="1"/>
</dbReference>
<comment type="caution">
    <text evidence="7">The sequence shown here is derived from an EMBL/GenBank/DDBJ whole genome shotgun (WGS) entry which is preliminary data.</text>
</comment>
<evidence type="ECO:0000313" key="8">
    <source>
        <dbReference type="Proteomes" id="UP000688137"/>
    </source>
</evidence>
<comment type="subcellular location">
    <subcellularLocation>
        <location evidence="1">Endomembrane system</location>
    </subcellularLocation>
</comment>
<keyword evidence="8" id="KW-1185">Reference proteome</keyword>
<dbReference type="PROSITE" id="PS51419">
    <property type="entry name" value="RAB"/>
    <property type="match status" value="1"/>
</dbReference>
<dbReference type="InterPro" id="IPR050209">
    <property type="entry name" value="Rab_GTPases_membrane_traffic"/>
</dbReference>
<evidence type="ECO:0008006" key="9">
    <source>
        <dbReference type="Google" id="ProtNLM"/>
    </source>
</evidence>
<dbReference type="OMA" id="WIPEIEY"/>
<evidence type="ECO:0000256" key="1">
    <source>
        <dbReference type="ARBA" id="ARBA00004308"/>
    </source>
</evidence>
<protein>
    <recommendedName>
        <fullName evidence="9">P-loop containing nucleoside triphosphate hydrolase</fullName>
    </recommendedName>
</protein>
<feature type="region of interest" description="Disordered" evidence="6">
    <location>
        <begin position="469"/>
        <end position="502"/>
    </location>
</feature>
<evidence type="ECO:0000256" key="4">
    <source>
        <dbReference type="ARBA" id="ARBA00023136"/>
    </source>
</evidence>
<dbReference type="PROSITE" id="PS51420">
    <property type="entry name" value="RHO"/>
    <property type="match status" value="1"/>
</dbReference>
<dbReference type="Proteomes" id="UP000688137">
    <property type="component" value="Unassembled WGS sequence"/>
</dbReference>
<dbReference type="GO" id="GO:0005525">
    <property type="term" value="F:GTP binding"/>
    <property type="evidence" value="ECO:0007669"/>
    <property type="project" value="InterPro"/>
</dbReference>
<gene>
    <name evidence="7" type="ORF">PPRIM_AZ9-3.1.T0090077</name>
</gene>
<proteinExistence type="inferred from homology"/>
<evidence type="ECO:0000256" key="6">
    <source>
        <dbReference type="SAM" id="MobiDB-lite"/>
    </source>
</evidence>
<keyword evidence="5" id="KW-0175">Coiled coil</keyword>
<dbReference type="GO" id="GO:0012505">
    <property type="term" value="C:endomembrane system"/>
    <property type="evidence" value="ECO:0007669"/>
    <property type="project" value="UniProtKB-SubCell"/>
</dbReference>
<keyword evidence="4" id="KW-0472">Membrane</keyword>
<dbReference type="SMART" id="SM00175">
    <property type="entry name" value="RAB"/>
    <property type="match status" value="1"/>
</dbReference>
<evidence type="ECO:0000256" key="3">
    <source>
        <dbReference type="ARBA" id="ARBA00022741"/>
    </source>
</evidence>
<keyword evidence="3" id="KW-0547">Nucleotide-binding</keyword>
<sequence>MSDKKNTIIPQNNNQTDDPNYALQMQIIAFQDQTINNLKNIIIEKDSELQKKNQENAQLKQQIQMIEKQYSQQQMSQQQDNSNISNLQSQHQKTLDELKKLKMIFNQNSNPDIVMESLQIKEQLVIIQQQKNKLEIELKEAQTRLIQTQGIIQELQRENYQLKSFSMPSFSNNSTIQQPNISQSQFLQQQQYPSKQLVYIYYQVKIMKKIKEIQEKFNQKMNQDRYLLKIEHKHNKEEFKQQKMNQITQNSFDIYIKKYKLYQSELLVFILLNKMSNDYNYMFKYIVVGDTNVGKSCLLLQFTENKFCDHTESTVGVEFGYKTIKINDQLIKLQIWDTAGQDSFKSITRSYYRGAIGGLLVFDFSRRSTFEDIKKWLKEIKTYSCDKIELVLVGNKSDILKKDINIEEVEEYAQQEKLDFYETSAKTGKNVDVVFESIANKILRKIETKQINLDDQMLGIKVNINGKMKKKTKSQNNQSPYYNITLNGQQSESNKNDKKNCC</sequence>
<dbReference type="SMART" id="SM00174">
    <property type="entry name" value="RHO"/>
    <property type="match status" value="1"/>
</dbReference>
<dbReference type="Pfam" id="PF00071">
    <property type="entry name" value="Ras"/>
    <property type="match status" value="1"/>
</dbReference>
<dbReference type="InterPro" id="IPR005225">
    <property type="entry name" value="Small_GTP-bd"/>
</dbReference>
<dbReference type="AlphaFoldDB" id="A0A8S1JR22"/>
<accession>A0A8S1JR22</accession>
<dbReference type="GO" id="GO:0003924">
    <property type="term" value="F:GTPase activity"/>
    <property type="evidence" value="ECO:0007669"/>
    <property type="project" value="InterPro"/>
</dbReference>
<comment type="similarity">
    <text evidence="2">Belongs to the small GTPase superfamily. Rab family.</text>
</comment>
<dbReference type="PANTHER" id="PTHR47979">
    <property type="entry name" value="DRAB11-RELATED"/>
    <property type="match status" value="1"/>
</dbReference>
<dbReference type="SMART" id="SM00173">
    <property type="entry name" value="RAS"/>
    <property type="match status" value="1"/>
</dbReference>
<organism evidence="7 8">
    <name type="scientific">Paramecium primaurelia</name>
    <dbReference type="NCBI Taxonomy" id="5886"/>
    <lineage>
        <taxon>Eukaryota</taxon>
        <taxon>Sar</taxon>
        <taxon>Alveolata</taxon>
        <taxon>Ciliophora</taxon>
        <taxon>Intramacronucleata</taxon>
        <taxon>Oligohymenophorea</taxon>
        <taxon>Peniculida</taxon>
        <taxon>Parameciidae</taxon>
        <taxon>Paramecium</taxon>
    </lineage>
</organism>
<dbReference type="NCBIfam" id="TIGR00231">
    <property type="entry name" value="small_GTP"/>
    <property type="match status" value="1"/>
</dbReference>
<dbReference type="CDD" id="cd00154">
    <property type="entry name" value="Rab"/>
    <property type="match status" value="1"/>
</dbReference>
<dbReference type="FunFam" id="3.40.50.300:FF:000586">
    <property type="entry name" value="Rab family GTPase"/>
    <property type="match status" value="1"/>
</dbReference>
<dbReference type="SMART" id="SM00176">
    <property type="entry name" value="RAN"/>
    <property type="match status" value="1"/>
</dbReference>
<feature type="coiled-coil region" evidence="5">
    <location>
        <begin position="35"/>
        <end position="158"/>
    </location>
</feature>
<evidence type="ECO:0000256" key="5">
    <source>
        <dbReference type="SAM" id="Coils"/>
    </source>
</evidence>